<dbReference type="Gramene" id="OPUNC01G02930.1">
    <property type="protein sequence ID" value="OPUNC01G02930.1"/>
    <property type="gene ID" value="OPUNC01G02930"/>
</dbReference>
<evidence type="ECO:0000313" key="1">
    <source>
        <dbReference type="EnsemblPlants" id="OPUNC01G02930.1"/>
    </source>
</evidence>
<keyword evidence="2" id="KW-1185">Reference proteome</keyword>
<sequence length="64" mass="7381">MKLRSCIFPRALSGRSLKTHMYMFSMSCCTKKTSRRRSDFSKPEMLPEESRVTFPFGFSTSAGF</sequence>
<accession>A0A0E0JE38</accession>
<proteinExistence type="predicted"/>
<reference evidence="1" key="2">
    <citation type="submission" date="2018-05" db="EMBL/GenBank/DDBJ databases">
        <title>OpunRS2 (Oryza punctata Reference Sequence Version 2).</title>
        <authorList>
            <person name="Zhang J."/>
            <person name="Kudrna D."/>
            <person name="Lee S."/>
            <person name="Talag J."/>
            <person name="Welchert J."/>
            <person name="Wing R.A."/>
        </authorList>
    </citation>
    <scope>NUCLEOTIDE SEQUENCE [LARGE SCALE GENOMIC DNA]</scope>
</reference>
<dbReference type="EnsemblPlants" id="OPUNC01G02930.1">
    <property type="protein sequence ID" value="OPUNC01G02930.1"/>
    <property type="gene ID" value="OPUNC01G02930"/>
</dbReference>
<organism evidence="1">
    <name type="scientific">Oryza punctata</name>
    <name type="common">Red rice</name>
    <dbReference type="NCBI Taxonomy" id="4537"/>
    <lineage>
        <taxon>Eukaryota</taxon>
        <taxon>Viridiplantae</taxon>
        <taxon>Streptophyta</taxon>
        <taxon>Embryophyta</taxon>
        <taxon>Tracheophyta</taxon>
        <taxon>Spermatophyta</taxon>
        <taxon>Magnoliopsida</taxon>
        <taxon>Liliopsida</taxon>
        <taxon>Poales</taxon>
        <taxon>Poaceae</taxon>
        <taxon>BOP clade</taxon>
        <taxon>Oryzoideae</taxon>
        <taxon>Oryzeae</taxon>
        <taxon>Oryzinae</taxon>
        <taxon>Oryza</taxon>
    </lineage>
</organism>
<dbReference type="HOGENOM" id="CLU_2871568_0_0_1"/>
<protein>
    <submittedName>
        <fullName evidence="1">Uncharacterized protein</fullName>
    </submittedName>
</protein>
<evidence type="ECO:0000313" key="2">
    <source>
        <dbReference type="Proteomes" id="UP000026962"/>
    </source>
</evidence>
<reference evidence="1" key="1">
    <citation type="submission" date="2015-04" db="UniProtKB">
        <authorList>
            <consortium name="EnsemblPlants"/>
        </authorList>
    </citation>
    <scope>IDENTIFICATION</scope>
</reference>
<dbReference type="AlphaFoldDB" id="A0A0E0JE38"/>
<name>A0A0E0JE38_ORYPU</name>
<dbReference type="Proteomes" id="UP000026962">
    <property type="component" value="Chromosome 1"/>
</dbReference>